<dbReference type="EMBL" id="LILC01000027">
    <property type="protein sequence ID" value="KOO41928.1"/>
    <property type="molecule type" value="Genomic_DNA"/>
</dbReference>
<feature type="compositionally biased region" description="Polar residues" evidence="1">
    <location>
        <begin position="1"/>
        <end position="21"/>
    </location>
</feature>
<evidence type="ECO:0000313" key="3">
    <source>
        <dbReference type="EMBL" id="KOO41928.1"/>
    </source>
</evidence>
<comment type="caution">
    <text evidence="3">The sequence shown here is derived from an EMBL/GenBank/DDBJ whole genome shotgun (WGS) entry which is preliminary data.</text>
</comment>
<dbReference type="InterPro" id="IPR049646">
    <property type="entry name" value="GvpT/GvpP-like"/>
</dbReference>
<gene>
    <name evidence="3" type="ORF">AMD01_18780</name>
</gene>
<evidence type="ECO:0000256" key="1">
    <source>
        <dbReference type="SAM" id="MobiDB-lite"/>
    </source>
</evidence>
<accession>A0A0M0KU61</accession>
<evidence type="ECO:0008006" key="5">
    <source>
        <dbReference type="Google" id="ProtNLM"/>
    </source>
</evidence>
<organism evidence="3 4">
    <name type="scientific">Priestia koreensis</name>
    <dbReference type="NCBI Taxonomy" id="284581"/>
    <lineage>
        <taxon>Bacteria</taxon>
        <taxon>Bacillati</taxon>
        <taxon>Bacillota</taxon>
        <taxon>Bacilli</taxon>
        <taxon>Bacillales</taxon>
        <taxon>Bacillaceae</taxon>
        <taxon>Priestia</taxon>
    </lineage>
</organism>
<proteinExistence type="predicted"/>
<evidence type="ECO:0000313" key="4">
    <source>
        <dbReference type="Proteomes" id="UP000037558"/>
    </source>
</evidence>
<protein>
    <recommendedName>
        <fullName evidence="5">Gas vesicle protein GvpP</fullName>
    </recommendedName>
</protein>
<dbReference type="PATRIC" id="fig|284581.3.peg.31"/>
<dbReference type="STRING" id="284581.AMD01_18780"/>
<dbReference type="AlphaFoldDB" id="A0A0M0KU61"/>
<keyword evidence="2" id="KW-0812">Transmembrane</keyword>
<feature type="transmembrane region" description="Helical" evidence="2">
    <location>
        <begin position="31"/>
        <end position="49"/>
    </location>
</feature>
<keyword evidence="2" id="KW-1133">Transmembrane helix</keyword>
<reference evidence="4" key="1">
    <citation type="submission" date="2015-08" db="EMBL/GenBank/DDBJ databases">
        <title>Fjat-14210 dsm16467.</title>
        <authorList>
            <person name="Liu B."/>
            <person name="Wang J."/>
            <person name="Zhu Y."/>
            <person name="Liu G."/>
            <person name="Chen Q."/>
            <person name="Chen Z."/>
            <person name="Lan J."/>
            <person name="Che J."/>
            <person name="Ge C."/>
            <person name="Shi H."/>
            <person name="Pan Z."/>
            <person name="Liu X."/>
        </authorList>
    </citation>
    <scope>NUCLEOTIDE SEQUENCE [LARGE SCALE GENOMIC DNA]</scope>
    <source>
        <strain evidence="4">DSM 16467</strain>
    </source>
</reference>
<feature type="region of interest" description="Disordered" evidence="1">
    <location>
        <begin position="1"/>
        <end position="26"/>
    </location>
</feature>
<name>A0A0M0KU61_9BACI</name>
<feature type="compositionally biased region" description="Basic and acidic residues" evidence="1">
    <location>
        <begin position="125"/>
        <end position="135"/>
    </location>
</feature>
<evidence type="ECO:0000256" key="2">
    <source>
        <dbReference type="SAM" id="Phobius"/>
    </source>
</evidence>
<dbReference type="Proteomes" id="UP000037558">
    <property type="component" value="Unassembled WGS sequence"/>
</dbReference>
<dbReference type="NCBIfam" id="NF041669">
    <property type="entry name" value="GvpT"/>
    <property type="match status" value="1"/>
</dbReference>
<keyword evidence="2" id="KW-0472">Membrane</keyword>
<keyword evidence="4" id="KW-1185">Reference proteome</keyword>
<sequence>MSENTKTQSSEETELQTNDQTVAKEKGSSNYVVNLTLLGGVVGAGIGLMSNPGMGKKLSQSVGKSEVMKLAGKELKKTMQELIAGQAADSFKKTAVDYITKKVEGVQQGKEEAPKQTASASSDESYEKLQEENKQLNDQLKRLEEKLNKVLDSK</sequence>
<dbReference type="RefSeq" id="WP_083446623.1">
    <property type="nucleotide sequence ID" value="NZ_JAUKEN010000002.1"/>
</dbReference>
<feature type="region of interest" description="Disordered" evidence="1">
    <location>
        <begin position="106"/>
        <end position="135"/>
    </location>
</feature>